<keyword evidence="4" id="KW-0238">DNA-binding</keyword>
<reference evidence="6" key="1">
    <citation type="journal article" date="2007" name="Microbiology">
        <title>Comparative analysis of the Corynebacterium glutamicum group and complete genome sequence of strain R.</title>
        <authorList>
            <person name="Yukawa H."/>
            <person name="Omumasaba C.A."/>
            <person name="Nonaka H."/>
            <person name="Kos P."/>
            <person name="Okai N."/>
            <person name="Suzuki N."/>
            <person name="Suda M."/>
            <person name="Tsuge Y."/>
            <person name="Watanabe J."/>
            <person name="Ikeda Y."/>
            <person name="Vertes A.A."/>
            <person name="Inui M."/>
        </authorList>
    </citation>
    <scope>NUCLEOTIDE SEQUENCE</scope>
    <source>
        <strain evidence="6">R</strain>
    </source>
</reference>
<evidence type="ECO:0000256" key="3">
    <source>
        <dbReference type="ARBA" id="ARBA00022578"/>
    </source>
</evidence>
<keyword evidence="5" id="KW-0233">DNA recombination</keyword>
<organism evidence="6">
    <name type="scientific">Corynebacterium glutamicum (strain R)</name>
    <dbReference type="NCBI Taxonomy" id="340322"/>
    <lineage>
        <taxon>Bacteria</taxon>
        <taxon>Bacillati</taxon>
        <taxon>Actinomycetota</taxon>
        <taxon>Actinomycetes</taxon>
        <taxon>Mycobacteriales</taxon>
        <taxon>Corynebacteriaceae</taxon>
        <taxon>Corynebacterium</taxon>
    </lineage>
</organism>
<evidence type="ECO:0000256" key="2">
    <source>
        <dbReference type="ARBA" id="ARBA00010961"/>
    </source>
</evidence>
<name>A0AB72VCL2_CORGB</name>
<dbReference type="InterPro" id="IPR001207">
    <property type="entry name" value="Transposase_mutator"/>
</dbReference>
<dbReference type="AlphaFoldDB" id="A0AB72VCL2"/>
<evidence type="ECO:0008006" key="7">
    <source>
        <dbReference type="Google" id="ProtNLM"/>
    </source>
</evidence>
<evidence type="ECO:0000313" key="6">
    <source>
        <dbReference type="EMBL" id="BAF55320.1"/>
    </source>
</evidence>
<dbReference type="GO" id="GO:0006313">
    <property type="term" value="P:DNA transposition"/>
    <property type="evidence" value="ECO:0007669"/>
    <property type="project" value="InterPro"/>
</dbReference>
<protein>
    <recommendedName>
        <fullName evidence="7">MULE transposase domain-containing protein</fullName>
    </recommendedName>
</protein>
<dbReference type="GO" id="GO:0003677">
    <property type="term" value="F:DNA binding"/>
    <property type="evidence" value="ECO:0007669"/>
    <property type="project" value="UniProtKB-KW"/>
</dbReference>
<sequence>MAYTFDHIVACRWCTKEDAYNYTRLFDQLQPPLIVTTDGQKGALKAITTTWPTTKIQRCLVHVKRNVQKHVTLRPVLSSPKGTPGSLLETAESHHCGTSRRLAQTRPRVLPHLRGLA</sequence>
<dbReference type="GO" id="GO:0004803">
    <property type="term" value="F:transposase activity"/>
    <property type="evidence" value="ECO:0007669"/>
    <property type="project" value="InterPro"/>
</dbReference>
<dbReference type="EMBL" id="AP009044">
    <property type="protein sequence ID" value="BAF55320.1"/>
    <property type="molecule type" value="Genomic_DNA"/>
</dbReference>
<keyword evidence="3" id="KW-0815">Transposition</keyword>
<proteinExistence type="inferred from homology"/>
<evidence type="ECO:0000256" key="1">
    <source>
        <dbReference type="ARBA" id="ARBA00002190"/>
    </source>
</evidence>
<gene>
    <name evidence="6" type="ordered locus">cgR_2315</name>
</gene>
<evidence type="ECO:0000256" key="5">
    <source>
        <dbReference type="ARBA" id="ARBA00023172"/>
    </source>
</evidence>
<comment type="function">
    <text evidence="1">Required for the transposition of the insertion element.</text>
</comment>
<dbReference type="KEGG" id="cgt:cgR_2315"/>
<accession>A0AB72VCL2</accession>
<dbReference type="Proteomes" id="UP000006698">
    <property type="component" value="Chromosome"/>
</dbReference>
<dbReference type="Pfam" id="PF00872">
    <property type="entry name" value="Transposase_mut"/>
    <property type="match status" value="1"/>
</dbReference>
<evidence type="ECO:0000256" key="4">
    <source>
        <dbReference type="ARBA" id="ARBA00023125"/>
    </source>
</evidence>
<comment type="similarity">
    <text evidence="2">Belongs to the transposase mutator family.</text>
</comment>